<feature type="region of interest" description="Disordered" evidence="1">
    <location>
        <begin position="1"/>
        <end position="198"/>
    </location>
</feature>
<keyword evidence="2" id="KW-0378">Hydrolase</keyword>
<feature type="non-terminal residue" evidence="2">
    <location>
        <position position="358"/>
    </location>
</feature>
<feature type="compositionally biased region" description="Low complexity" evidence="1">
    <location>
        <begin position="76"/>
        <end position="88"/>
    </location>
</feature>
<dbReference type="GO" id="GO:0008237">
    <property type="term" value="F:metallopeptidase activity"/>
    <property type="evidence" value="ECO:0007669"/>
    <property type="project" value="UniProtKB-KW"/>
</dbReference>
<feature type="compositionally biased region" description="Basic and acidic residues" evidence="1">
    <location>
        <begin position="40"/>
        <end position="71"/>
    </location>
</feature>
<feature type="compositionally biased region" description="Basic and acidic residues" evidence="1">
    <location>
        <begin position="309"/>
        <end position="330"/>
    </location>
</feature>
<sequence>ELPPRVHRVRRPRRPARARPLRGRQGRRHAGREVLPLLRADAREVHARGDDLRHRADPARRLREDHRHEPGGGHPAGARAPRLLPPGRLEADRGDRRRSARQRRPGLRDPVDHLRQHGREGHHPARGADLARLPRRRRAEAGRPHRRGGRQAGRGARPGQADLLAHVRRGAEGRLPGRRAGAGHRRARRPGAHLRGHPGLPLSAGPHAGRHHLRAGRAAVPGRRGGGGRVALGDVEGDHRDRHRHLAAVRGRAAQAALGGRGLLRDHAAVRRGLRDPDLPDPRADLVLARAHQPAPVPPARRRPHLLGARREGQRPADPLPRHGARERGRDHARRHPLLHRPAERHRPTDGRGLQPAV</sequence>
<dbReference type="EMBL" id="CADCVS010000086">
    <property type="protein sequence ID" value="CAA9476881.1"/>
    <property type="molecule type" value="Genomic_DNA"/>
</dbReference>
<organism evidence="2">
    <name type="scientific">uncultured Solirubrobacteraceae bacterium</name>
    <dbReference type="NCBI Taxonomy" id="1162706"/>
    <lineage>
        <taxon>Bacteria</taxon>
        <taxon>Bacillati</taxon>
        <taxon>Actinomycetota</taxon>
        <taxon>Thermoleophilia</taxon>
        <taxon>Solirubrobacterales</taxon>
        <taxon>Solirubrobacteraceae</taxon>
        <taxon>environmental samples</taxon>
    </lineage>
</organism>
<dbReference type="GO" id="GO:0006508">
    <property type="term" value="P:proteolysis"/>
    <property type="evidence" value="ECO:0007669"/>
    <property type="project" value="UniProtKB-KW"/>
</dbReference>
<feature type="compositionally biased region" description="Basic residues" evidence="1">
    <location>
        <begin position="181"/>
        <end position="196"/>
    </location>
</feature>
<feature type="compositionally biased region" description="Basic and acidic residues" evidence="1">
    <location>
        <begin position="341"/>
        <end position="350"/>
    </location>
</feature>
<feature type="region of interest" description="Disordered" evidence="1">
    <location>
        <begin position="216"/>
        <end position="239"/>
    </location>
</feature>
<feature type="region of interest" description="Disordered" evidence="1">
    <location>
        <begin position="289"/>
        <end position="358"/>
    </location>
</feature>
<gene>
    <name evidence="2" type="ORF">AVDCRST_MAG30-526</name>
</gene>
<keyword evidence="2" id="KW-0645">Protease</keyword>
<proteinExistence type="predicted"/>
<feature type="non-terminal residue" evidence="2">
    <location>
        <position position="1"/>
    </location>
</feature>
<protein>
    <submittedName>
        <fullName evidence="2">Membrane-associated zinc metalloprotease</fullName>
    </submittedName>
</protein>
<evidence type="ECO:0000313" key="2">
    <source>
        <dbReference type="EMBL" id="CAA9476881.1"/>
    </source>
</evidence>
<keyword evidence="2" id="KW-0482">Metalloprotease</keyword>
<dbReference type="AlphaFoldDB" id="A0A6J4RLJ0"/>
<evidence type="ECO:0000256" key="1">
    <source>
        <dbReference type="SAM" id="MobiDB-lite"/>
    </source>
</evidence>
<reference evidence="2" key="1">
    <citation type="submission" date="2020-02" db="EMBL/GenBank/DDBJ databases">
        <authorList>
            <person name="Meier V. D."/>
        </authorList>
    </citation>
    <scope>NUCLEOTIDE SEQUENCE</scope>
    <source>
        <strain evidence="2">AVDCRST_MAG30</strain>
    </source>
</reference>
<feature type="compositionally biased region" description="Basic residues" evidence="1">
    <location>
        <begin position="1"/>
        <end position="30"/>
    </location>
</feature>
<feature type="compositionally biased region" description="Basic residues" evidence="1">
    <location>
        <begin position="133"/>
        <end position="149"/>
    </location>
</feature>
<accession>A0A6J4RLJ0</accession>
<name>A0A6J4RLJ0_9ACTN</name>
<feature type="compositionally biased region" description="Basic and acidic residues" evidence="1">
    <location>
        <begin position="106"/>
        <end position="123"/>
    </location>
</feature>